<evidence type="ECO:0000313" key="7">
    <source>
        <dbReference type="EMBL" id="MFC6865922.1"/>
    </source>
</evidence>
<dbReference type="PROSITE" id="PS00455">
    <property type="entry name" value="AMP_BINDING"/>
    <property type="match status" value="1"/>
</dbReference>
<dbReference type="Pfam" id="PF13193">
    <property type="entry name" value="AMP-binding_C"/>
    <property type="match status" value="1"/>
</dbReference>
<dbReference type="RefSeq" id="WP_345402570.1">
    <property type="nucleotide sequence ID" value="NZ_BAABLA010000111.1"/>
</dbReference>
<evidence type="ECO:0000256" key="3">
    <source>
        <dbReference type="ARBA" id="ARBA00022741"/>
    </source>
</evidence>
<dbReference type="PANTHER" id="PTHR43107">
    <property type="entry name" value="LONG-CHAIN FATTY ACID TRANSPORT PROTEIN"/>
    <property type="match status" value="1"/>
</dbReference>
<evidence type="ECO:0000256" key="2">
    <source>
        <dbReference type="ARBA" id="ARBA00022598"/>
    </source>
</evidence>
<evidence type="ECO:0000259" key="6">
    <source>
        <dbReference type="Pfam" id="PF13193"/>
    </source>
</evidence>
<dbReference type="Gene3D" id="3.40.50.12780">
    <property type="entry name" value="N-terminal domain of ligase-like"/>
    <property type="match status" value="1"/>
</dbReference>
<evidence type="ECO:0000256" key="1">
    <source>
        <dbReference type="ARBA" id="ARBA00006432"/>
    </source>
</evidence>
<feature type="domain" description="AMP-dependent synthetase/ligase" evidence="5">
    <location>
        <begin position="53"/>
        <end position="397"/>
    </location>
</feature>
<accession>A0ABW2BUP8</accession>
<evidence type="ECO:0000256" key="4">
    <source>
        <dbReference type="ARBA" id="ARBA00022840"/>
    </source>
</evidence>
<comment type="caution">
    <text evidence="7">The sequence shown here is derived from an EMBL/GenBank/DDBJ whole genome shotgun (WGS) entry which is preliminary data.</text>
</comment>
<dbReference type="Proteomes" id="UP001596337">
    <property type="component" value="Unassembled WGS sequence"/>
</dbReference>
<proteinExistence type="inferred from homology"/>
<dbReference type="InterPro" id="IPR000873">
    <property type="entry name" value="AMP-dep_synth/lig_dom"/>
</dbReference>
<dbReference type="SUPFAM" id="SSF56801">
    <property type="entry name" value="Acetyl-CoA synthetase-like"/>
    <property type="match status" value="1"/>
</dbReference>
<evidence type="ECO:0000313" key="8">
    <source>
        <dbReference type="Proteomes" id="UP001596337"/>
    </source>
</evidence>
<dbReference type="EC" id="6.2.1.3" evidence="7"/>
<dbReference type="PANTHER" id="PTHR43107:SF15">
    <property type="entry name" value="FATTY ACID TRANSPORT PROTEIN 3, ISOFORM A"/>
    <property type="match status" value="1"/>
</dbReference>
<reference evidence="8" key="1">
    <citation type="journal article" date="2019" name="Int. J. Syst. Evol. Microbiol.">
        <title>The Global Catalogue of Microorganisms (GCM) 10K type strain sequencing project: providing services to taxonomists for standard genome sequencing and annotation.</title>
        <authorList>
            <consortium name="The Broad Institute Genomics Platform"/>
            <consortium name="The Broad Institute Genome Sequencing Center for Infectious Disease"/>
            <person name="Wu L."/>
            <person name="Ma J."/>
        </authorList>
    </citation>
    <scope>NUCLEOTIDE SEQUENCE [LARGE SCALE GENOMIC DNA]</scope>
    <source>
        <strain evidence="8">KCTC 32255</strain>
    </source>
</reference>
<feature type="domain" description="AMP-binding enzyme C-terminal" evidence="6">
    <location>
        <begin position="481"/>
        <end position="557"/>
    </location>
</feature>
<dbReference type="InterPro" id="IPR045851">
    <property type="entry name" value="AMP-bd_C_sf"/>
</dbReference>
<dbReference type="EMBL" id="JBHSXX010000001">
    <property type="protein sequence ID" value="MFC6865922.1"/>
    <property type="molecule type" value="Genomic_DNA"/>
</dbReference>
<dbReference type="Pfam" id="PF00501">
    <property type="entry name" value="AMP-binding"/>
    <property type="match status" value="1"/>
</dbReference>
<sequence>METSEREVARRVRFTDVIRSLPKLAPDMPKMARGALGLATMRSGSKASLGRVFQDAAAKHPERPFLRFGESEITYGEANARVNRYADVFAQHGVGQGSVVGVLASNRPETMLVALAAVKLGAVAGMLNYNQRGDVLNHSQKLLDSTVFVVGAECREALDSLPSGEINGKVIGLAKQADRLSGHQDLDELAADASEANPPRCAEITANQTAFYIFTSGTTGMPKASAMSHLRWLKSMTGLGGLGVRLRTDDTLYCCLPLYHNNALTVSLSSVLAAGATLALGKSFSASRFWDDVVLTRSTAFCYIGELCRYLLNQPVREAEKQHQVRVVVGNGLRPELWGEFTERFGIERIAEFYGASECNVAFVNALNIDRTAGVCPLPFAIVEYDPATEQPVRDAKGKLRKVRTGDVGLLVTKVTNRAPFDGYTDPDATERKLLRDAFRSGDCWFNTGDLVRKQGFNHVAFADRLGDTFRWKGENVATTEVEAAVAEHPDVEQAVVYGVEVAGTDGKAGMAAIKLADGARFDGASLAKHLLDHLPSYAVPLFVRLIDEVEQTSTFKSRKVDLRDQGYDTSEVSDPLYVLAGPGEGYVPFYEEYPAQVAGGEVRV</sequence>
<gene>
    <name evidence="7" type="ORF">ACFQGD_02040</name>
</gene>
<organism evidence="7 8">
    <name type="scientific">Haloechinothrix salitolerans</name>
    <dbReference type="NCBI Taxonomy" id="926830"/>
    <lineage>
        <taxon>Bacteria</taxon>
        <taxon>Bacillati</taxon>
        <taxon>Actinomycetota</taxon>
        <taxon>Actinomycetes</taxon>
        <taxon>Pseudonocardiales</taxon>
        <taxon>Pseudonocardiaceae</taxon>
        <taxon>Haloechinothrix</taxon>
    </lineage>
</organism>
<keyword evidence="3" id="KW-0547">Nucleotide-binding</keyword>
<dbReference type="Gene3D" id="3.30.300.30">
    <property type="match status" value="1"/>
</dbReference>
<keyword evidence="2 7" id="KW-0436">Ligase</keyword>
<keyword evidence="4" id="KW-0067">ATP-binding</keyword>
<dbReference type="GO" id="GO:0004467">
    <property type="term" value="F:long-chain fatty acid-CoA ligase activity"/>
    <property type="evidence" value="ECO:0007669"/>
    <property type="project" value="UniProtKB-EC"/>
</dbReference>
<dbReference type="NCBIfam" id="NF006134">
    <property type="entry name" value="PRK08279.1"/>
    <property type="match status" value="1"/>
</dbReference>
<dbReference type="InterPro" id="IPR020845">
    <property type="entry name" value="AMP-binding_CS"/>
</dbReference>
<protein>
    <submittedName>
        <fullName evidence="7">Long-chain-acyl-CoA synthetase</fullName>
        <ecNumber evidence="7">6.2.1.3</ecNumber>
    </submittedName>
</protein>
<evidence type="ECO:0000259" key="5">
    <source>
        <dbReference type="Pfam" id="PF00501"/>
    </source>
</evidence>
<comment type="similarity">
    <text evidence="1">Belongs to the ATP-dependent AMP-binding enzyme family.</text>
</comment>
<keyword evidence="8" id="KW-1185">Reference proteome</keyword>
<dbReference type="InterPro" id="IPR042099">
    <property type="entry name" value="ANL_N_sf"/>
</dbReference>
<name>A0ABW2BUP8_9PSEU</name>
<dbReference type="InterPro" id="IPR025110">
    <property type="entry name" value="AMP-bd_C"/>
</dbReference>